<evidence type="ECO:0000313" key="2">
    <source>
        <dbReference type="EMBL" id="RUT04537.1"/>
    </source>
</evidence>
<keyword evidence="1" id="KW-0812">Transmembrane</keyword>
<dbReference type="Proteomes" id="UP000282574">
    <property type="component" value="Unassembled WGS sequence"/>
</dbReference>
<accession>A0AB37UCH6</accession>
<keyword evidence="3" id="KW-1185">Reference proteome</keyword>
<comment type="caution">
    <text evidence="2">The sequence shown here is derived from an EMBL/GenBank/DDBJ whole genome shotgun (WGS) entry which is preliminary data.</text>
</comment>
<name>A0AB37UCH6_9CYAN</name>
<proteinExistence type="predicted"/>
<dbReference type="EMBL" id="RSCK01000084">
    <property type="protein sequence ID" value="RUT04537.1"/>
    <property type="molecule type" value="Genomic_DNA"/>
</dbReference>
<keyword evidence="1" id="KW-0472">Membrane</keyword>
<dbReference type="RefSeq" id="WP_127024576.1">
    <property type="nucleotide sequence ID" value="NZ_JAVKZF010000004.1"/>
</dbReference>
<evidence type="ECO:0000256" key="1">
    <source>
        <dbReference type="SAM" id="Phobius"/>
    </source>
</evidence>
<organism evidence="2 3">
    <name type="scientific">Chroococcidiopsis cubana SAG 39.79</name>
    <dbReference type="NCBI Taxonomy" id="388085"/>
    <lineage>
        <taxon>Bacteria</taxon>
        <taxon>Bacillati</taxon>
        <taxon>Cyanobacteriota</taxon>
        <taxon>Cyanophyceae</taxon>
        <taxon>Chroococcidiopsidales</taxon>
        <taxon>Chroococcidiopsidaceae</taxon>
        <taxon>Chroococcidiopsis</taxon>
    </lineage>
</organism>
<feature type="transmembrane region" description="Helical" evidence="1">
    <location>
        <begin position="6"/>
        <end position="23"/>
    </location>
</feature>
<reference evidence="2 3" key="1">
    <citation type="journal article" date="2019" name="Genome Biol. Evol.">
        <title>Day and night: Metabolic profiles and evolutionary relationships of six axenic non-marine cyanobacteria.</title>
        <authorList>
            <person name="Will S.E."/>
            <person name="Henke P."/>
            <person name="Boedeker C."/>
            <person name="Huang S."/>
            <person name="Brinkmann H."/>
            <person name="Rohde M."/>
            <person name="Jarek M."/>
            <person name="Friedl T."/>
            <person name="Seufert S."/>
            <person name="Schumacher M."/>
            <person name="Overmann J."/>
            <person name="Neumann-Schaal M."/>
            <person name="Petersen J."/>
        </authorList>
    </citation>
    <scope>NUCLEOTIDE SEQUENCE [LARGE SCALE GENOMIC DNA]</scope>
    <source>
        <strain evidence="2 3">SAG 39.79</strain>
    </source>
</reference>
<sequence length="94" mass="10393">MINSGIVSIPLSFLVAIAVSFLTSEPSTIQKFSAVEQRIYTGEILGDRTGQNLGATAKARLVRGFEFRAARSRSSITYRQARIAVRIHVILIER</sequence>
<dbReference type="AlphaFoldDB" id="A0AB37UCH6"/>
<gene>
    <name evidence="2" type="ORF">DSM107010_57170</name>
</gene>
<evidence type="ECO:0000313" key="3">
    <source>
        <dbReference type="Proteomes" id="UP000282574"/>
    </source>
</evidence>
<protein>
    <submittedName>
        <fullName evidence="2">Uncharacterized protein</fullName>
    </submittedName>
</protein>
<keyword evidence="1" id="KW-1133">Transmembrane helix</keyword>